<dbReference type="GeneID" id="25560751"/>
<keyword evidence="3" id="KW-1185">Reference proteome</keyword>
<evidence type="ECO:0008006" key="4">
    <source>
        <dbReference type="Google" id="ProtNLM"/>
    </source>
</evidence>
<reference evidence="2 3" key="1">
    <citation type="submission" date="2010-05" db="EMBL/GenBank/DDBJ databases">
        <title>The Genome Sequence of Thecamonas trahens ATCC 50062.</title>
        <authorList>
            <consortium name="The Broad Institute Genome Sequencing Platform"/>
            <person name="Russ C."/>
            <person name="Cuomo C."/>
            <person name="Shea T."/>
            <person name="Young S.K."/>
            <person name="Zeng Q."/>
            <person name="Koehrsen M."/>
            <person name="Haas B."/>
            <person name="Borodovsky M."/>
            <person name="Guigo R."/>
            <person name="Alvarado L."/>
            <person name="Berlin A."/>
            <person name="Bochicchio J."/>
            <person name="Borenstein D."/>
            <person name="Chapman S."/>
            <person name="Chen Z."/>
            <person name="Freedman E."/>
            <person name="Gellesch M."/>
            <person name="Goldberg J."/>
            <person name="Griggs A."/>
            <person name="Gujja S."/>
            <person name="Heilman E."/>
            <person name="Heiman D."/>
            <person name="Hepburn T."/>
            <person name="Howarth C."/>
            <person name="Jen D."/>
            <person name="Larson L."/>
            <person name="Mehta T."/>
            <person name="Park D."/>
            <person name="Pearson M."/>
            <person name="Roberts A."/>
            <person name="Saif S."/>
            <person name="Shenoy N."/>
            <person name="Sisk P."/>
            <person name="Stolte C."/>
            <person name="Sykes S."/>
            <person name="Thomson T."/>
            <person name="Walk T."/>
            <person name="White J."/>
            <person name="Yandava C."/>
            <person name="Burger G."/>
            <person name="Gray M.W."/>
            <person name="Holland P.W.H."/>
            <person name="King N."/>
            <person name="Lang F.B.F."/>
            <person name="Roger A.J."/>
            <person name="Ruiz-Trillo I."/>
            <person name="Lander E."/>
            <person name="Nusbaum C."/>
        </authorList>
    </citation>
    <scope>NUCLEOTIDE SEQUENCE [LARGE SCALE GENOMIC DNA]</scope>
    <source>
        <strain evidence="2 3">ATCC 50062</strain>
    </source>
</reference>
<feature type="region of interest" description="Disordered" evidence="1">
    <location>
        <begin position="130"/>
        <end position="342"/>
    </location>
</feature>
<name>A0A0L0DJA9_THETB</name>
<dbReference type="Proteomes" id="UP000054408">
    <property type="component" value="Unassembled WGS sequence"/>
</dbReference>
<dbReference type="EMBL" id="GL349436">
    <property type="protein sequence ID" value="KNC52151.1"/>
    <property type="molecule type" value="Genomic_DNA"/>
</dbReference>
<organism evidence="2 3">
    <name type="scientific">Thecamonas trahens ATCC 50062</name>
    <dbReference type="NCBI Taxonomy" id="461836"/>
    <lineage>
        <taxon>Eukaryota</taxon>
        <taxon>Apusozoa</taxon>
        <taxon>Apusomonadida</taxon>
        <taxon>Apusomonadidae</taxon>
        <taxon>Thecamonas</taxon>
    </lineage>
</organism>
<protein>
    <recommendedName>
        <fullName evidence="4">PH domain-containing protein</fullName>
    </recommendedName>
</protein>
<feature type="compositionally biased region" description="Low complexity" evidence="1">
    <location>
        <begin position="292"/>
        <end position="308"/>
    </location>
</feature>
<evidence type="ECO:0000256" key="1">
    <source>
        <dbReference type="SAM" id="MobiDB-lite"/>
    </source>
</evidence>
<sequence length="443" mass="47594">MDSNGGCHVEQRYAAVKERKLSLYKELAAFIPFAVVHLDSVNTIVAGSATVAAASLPASLRALPAKLLHKALSVEQVFSKSTVLVFDSEDERDRWAAGLRAWHTAMATPQKKASEVDLVTRFLNDKSAPVHALSPEKQAMVKQASRESLREASASKAERSRSAKGSRRRHSSRKRTPSSRSHKPASSTPKHMSFDDHDSSWTSSVADEQASSRKRRRRRRRHTAHTDHTTSASPPPASDGFVAGAVLVPEPEPGLLPAASDSVLNPASDVDAPGSTRRRRRRSSRKLRRSRSASISPPVTPAAADTPSPDTPSRRKRSRKRSPSPAAEPEPELSAASKVATPITPSGIIRKAVTFTPSGSDSELSAPAPETAPPAADETVVALVHAINELQGEMDVLKESLSASEAKSRGHQDELNDVLESLTSFMATARGSADSPRCRHPGC</sequence>
<dbReference type="RefSeq" id="XP_013762154.1">
    <property type="nucleotide sequence ID" value="XM_013906700.1"/>
</dbReference>
<gene>
    <name evidence="2" type="ORF">AMSG_00977</name>
</gene>
<evidence type="ECO:0000313" key="3">
    <source>
        <dbReference type="Proteomes" id="UP000054408"/>
    </source>
</evidence>
<feature type="compositionally biased region" description="Low complexity" evidence="1">
    <location>
        <begin position="323"/>
        <end position="337"/>
    </location>
</feature>
<feature type="compositionally biased region" description="Low complexity" evidence="1">
    <location>
        <begin position="245"/>
        <end position="259"/>
    </location>
</feature>
<proteinExistence type="predicted"/>
<feature type="compositionally biased region" description="Basic residues" evidence="1">
    <location>
        <begin position="276"/>
        <end position="291"/>
    </location>
</feature>
<feature type="compositionally biased region" description="Basic residues" evidence="1">
    <location>
        <begin position="212"/>
        <end position="223"/>
    </location>
</feature>
<accession>A0A0L0DJA9</accession>
<feature type="compositionally biased region" description="Basic residues" evidence="1">
    <location>
        <begin position="162"/>
        <end position="183"/>
    </location>
</feature>
<evidence type="ECO:0000313" key="2">
    <source>
        <dbReference type="EMBL" id="KNC52151.1"/>
    </source>
</evidence>
<dbReference type="AlphaFoldDB" id="A0A0L0DJA9"/>